<feature type="compositionally biased region" description="Polar residues" evidence="3">
    <location>
        <begin position="622"/>
        <end position="637"/>
    </location>
</feature>
<evidence type="ECO:0000313" key="5">
    <source>
        <dbReference type="Proteomes" id="UP001159427"/>
    </source>
</evidence>
<evidence type="ECO:0000256" key="1">
    <source>
        <dbReference type="ARBA" id="ARBA00022884"/>
    </source>
</evidence>
<dbReference type="EMBL" id="CALNXI010000226">
    <property type="protein sequence ID" value="CAH3022608.1"/>
    <property type="molecule type" value="Genomic_DNA"/>
</dbReference>
<evidence type="ECO:0000313" key="4">
    <source>
        <dbReference type="EMBL" id="CAH3022608.1"/>
    </source>
</evidence>
<feature type="compositionally biased region" description="Basic and acidic residues" evidence="3">
    <location>
        <begin position="339"/>
        <end position="348"/>
    </location>
</feature>
<name>A0ABN8M3D4_9CNID</name>
<feature type="region of interest" description="Disordered" evidence="3">
    <location>
        <begin position="195"/>
        <end position="256"/>
    </location>
</feature>
<dbReference type="InterPro" id="IPR045137">
    <property type="entry name" value="RBM26/27"/>
</dbReference>
<sequence length="659" mass="73818">MGRKSRCRDYDGMFFFLKRASSGQSHKCRLTWVVVALYTARICEFFIEHLCSGLWSGSFSVFPPPPIPIFLPSTWKKLSLTVKTDDVTKGRKDVDPHGRLQAVQEPVLVILQQTSPTNFQFWCSFGKVQIMCQKCLKKTDSEKHLGQSVHECIGLAMDSITLLFFIISSTQDYALVMLGSPSQLTSTLVPGISAPPPTVPTMPDRVVIHPDATNNTPVPPQEQPPQQQQQSSGVPQPGVAQAPSSVNHTAPVKNRLGFPRKFSDTLELKRIPRDLNNIAKLNEHFQRFGSITNIQVCAFGDPEAALVQFSHHSEAKAAHSCPDAVLGNRFIRVFWHNPDRQQNNKDGHSNQGATASSGNTESVKTESTTTEDANKVITACKESKRFLTALFTDMQILKFKSQLTIVFFAAVNHLNGPLRKQNFTLMEPKAKPTMFQSGKTTFSKTSKVSPVLVPTGPPMIKRQQELQKQEAIKKKLEIQKQKQELLNKQIKEQKLLISKLEKKNLSAAEKDMIVKTVKSLSSNIEALKKEVELAAMAAKSKESPSQARQIAQKAILDQELDLITHQNTGEDTTELKKKVEELKQEQCSSTFKQCIVVHGKISWLTGSTHKGTRKRSCKRTWQRNTSEKQTTSKNNTGVDKRQCFIRPSTKADQCWRNND</sequence>
<accession>A0ABN8M3D4</accession>
<evidence type="ECO:0000256" key="3">
    <source>
        <dbReference type="SAM" id="MobiDB-lite"/>
    </source>
</evidence>
<dbReference type="PANTHER" id="PTHR14398:SF0">
    <property type="entry name" value="ZINC FINGER PROTEIN SWM"/>
    <property type="match status" value="1"/>
</dbReference>
<feature type="compositionally biased region" description="Basic residues" evidence="3">
    <location>
        <begin position="610"/>
        <end position="621"/>
    </location>
</feature>
<feature type="compositionally biased region" description="Low complexity" evidence="3">
    <location>
        <begin position="224"/>
        <end position="238"/>
    </location>
</feature>
<comment type="caution">
    <text evidence="4">The sequence shown here is derived from an EMBL/GenBank/DDBJ whole genome shotgun (WGS) entry which is preliminary data.</text>
</comment>
<feature type="region of interest" description="Disordered" evidence="3">
    <location>
        <begin position="607"/>
        <end position="641"/>
    </location>
</feature>
<dbReference type="InterPro" id="IPR012677">
    <property type="entry name" value="Nucleotide-bd_a/b_plait_sf"/>
</dbReference>
<keyword evidence="1" id="KW-0694">RNA-binding</keyword>
<proteinExistence type="predicted"/>
<dbReference type="CDD" id="cd12257">
    <property type="entry name" value="RRM1_RBM26_like"/>
    <property type="match status" value="1"/>
</dbReference>
<dbReference type="SUPFAM" id="SSF54928">
    <property type="entry name" value="RNA-binding domain, RBD"/>
    <property type="match status" value="1"/>
</dbReference>
<feature type="coiled-coil region" evidence="2">
    <location>
        <begin position="459"/>
        <end position="537"/>
    </location>
</feature>
<dbReference type="Proteomes" id="UP001159427">
    <property type="component" value="Unassembled WGS sequence"/>
</dbReference>
<keyword evidence="2" id="KW-0175">Coiled coil</keyword>
<feature type="region of interest" description="Disordered" evidence="3">
    <location>
        <begin position="339"/>
        <end position="371"/>
    </location>
</feature>
<evidence type="ECO:0008006" key="6">
    <source>
        <dbReference type="Google" id="ProtNLM"/>
    </source>
</evidence>
<dbReference type="Gene3D" id="3.30.70.330">
    <property type="match status" value="1"/>
</dbReference>
<gene>
    <name evidence="4" type="ORF">PEVE_00016148</name>
</gene>
<protein>
    <recommendedName>
        <fullName evidence="6">RRM domain-containing protein</fullName>
    </recommendedName>
</protein>
<feature type="compositionally biased region" description="Low complexity" evidence="3">
    <location>
        <begin position="360"/>
        <end position="371"/>
    </location>
</feature>
<organism evidence="4 5">
    <name type="scientific">Porites evermanni</name>
    <dbReference type="NCBI Taxonomy" id="104178"/>
    <lineage>
        <taxon>Eukaryota</taxon>
        <taxon>Metazoa</taxon>
        <taxon>Cnidaria</taxon>
        <taxon>Anthozoa</taxon>
        <taxon>Hexacorallia</taxon>
        <taxon>Scleractinia</taxon>
        <taxon>Fungiina</taxon>
        <taxon>Poritidae</taxon>
        <taxon>Porites</taxon>
    </lineage>
</organism>
<dbReference type="PANTHER" id="PTHR14398">
    <property type="entry name" value="RNA RECOGNITION RRM/RNP DOMAIN"/>
    <property type="match status" value="1"/>
</dbReference>
<evidence type="ECO:0000256" key="2">
    <source>
        <dbReference type="SAM" id="Coils"/>
    </source>
</evidence>
<dbReference type="InterPro" id="IPR035979">
    <property type="entry name" value="RBD_domain_sf"/>
</dbReference>
<keyword evidence="5" id="KW-1185">Reference proteome</keyword>
<feature type="compositionally biased region" description="Polar residues" evidence="3">
    <location>
        <begin position="349"/>
        <end position="359"/>
    </location>
</feature>
<reference evidence="4 5" key="1">
    <citation type="submission" date="2022-05" db="EMBL/GenBank/DDBJ databases">
        <authorList>
            <consortium name="Genoscope - CEA"/>
            <person name="William W."/>
        </authorList>
    </citation>
    <scope>NUCLEOTIDE SEQUENCE [LARGE SCALE GENOMIC DNA]</scope>
</reference>